<dbReference type="RefSeq" id="YP_010800721.1">
    <property type="nucleotide sequence ID" value="NC_076905.1"/>
</dbReference>
<name>A0AAE7MLA4_9BBAC</name>
<feature type="domain" description="Protein kinase" evidence="1">
    <location>
        <begin position="20"/>
        <end position="276"/>
    </location>
</feature>
<evidence type="ECO:0000259" key="1">
    <source>
        <dbReference type="PROSITE" id="PS50011"/>
    </source>
</evidence>
<evidence type="ECO:0000313" key="2">
    <source>
        <dbReference type="EMBL" id="QOD39966.1"/>
    </source>
</evidence>
<dbReference type="GO" id="GO:0005524">
    <property type="term" value="F:ATP binding"/>
    <property type="evidence" value="ECO:0007669"/>
    <property type="project" value="InterPro"/>
</dbReference>
<dbReference type="Pfam" id="PF00069">
    <property type="entry name" value="Pkinase"/>
    <property type="match status" value="1"/>
</dbReference>
<dbReference type="InterPro" id="IPR011009">
    <property type="entry name" value="Kinase-like_dom_sf"/>
</dbReference>
<keyword evidence="3" id="KW-1185">Reference proteome</keyword>
<dbReference type="PANTHER" id="PTHR44167:SF24">
    <property type="entry name" value="SERINE_THREONINE-PROTEIN KINASE CHK2"/>
    <property type="match status" value="1"/>
</dbReference>
<dbReference type="PROSITE" id="PS50011">
    <property type="entry name" value="PROTEIN_KINASE_DOM"/>
    <property type="match status" value="1"/>
</dbReference>
<dbReference type="PANTHER" id="PTHR44167">
    <property type="entry name" value="OVARIAN-SPECIFIC SERINE/THREONINE-PROTEIN KINASE LOK-RELATED"/>
    <property type="match status" value="1"/>
</dbReference>
<proteinExistence type="predicted"/>
<protein>
    <submittedName>
        <fullName evidence="2">Pk-1</fullName>
    </submittedName>
</protein>
<dbReference type="Gene3D" id="3.30.200.20">
    <property type="entry name" value="Phosphorylase Kinase, domain 1"/>
    <property type="match status" value="1"/>
</dbReference>
<dbReference type="Proteomes" id="UP000829694">
    <property type="component" value="Segment"/>
</dbReference>
<dbReference type="SMART" id="SM00220">
    <property type="entry name" value="S_TKc"/>
    <property type="match status" value="1"/>
</dbReference>
<organism evidence="2 3">
    <name type="scientific">Matsumuraeses phaseoli granulovirus</name>
    <dbReference type="NCBI Taxonomy" id="2760664"/>
    <lineage>
        <taxon>Viruses</taxon>
        <taxon>Viruses incertae sedis</taxon>
        <taxon>Naldaviricetes</taxon>
        <taxon>Lefavirales</taxon>
        <taxon>Baculoviridae</taxon>
        <taxon>Betabaculovirus</taxon>
        <taxon>Betabaculovirus maphaseoli</taxon>
    </lineage>
</organism>
<dbReference type="KEGG" id="vg:80539367"/>
<sequence>MNPSKSISRVVQDLKNTQVVDKLSDNDEGSYENVYICKKKGDNKRYVCKSINYASFNPLEFVVPILMRDNPHFMQLHNFVYSDKGDAFIIMDHVADGDLFDLVKRDSEKYFLNEFVCRKILFNLVNALHNLHEKQLIHNDIKLENLLFDRKKKRLFVCDYGLVRAINTPSIYDGTTVYFSPEKITKQPCDPSFDWWAVGVVAYEILSTNYPFDIDEDNEEELNGIQPEDMLPLYSKPLEKIKNVSSKAMDFVTKMLTLDINNRLSTYDEIIKHPFMSF</sequence>
<dbReference type="EMBL" id="MT844067">
    <property type="protein sequence ID" value="QOD39966.1"/>
    <property type="molecule type" value="Genomic_DNA"/>
</dbReference>
<dbReference type="GO" id="GO:0004674">
    <property type="term" value="F:protein serine/threonine kinase activity"/>
    <property type="evidence" value="ECO:0007669"/>
    <property type="project" value="TreeGrafter"/>
</dbReference>
<dbReference type="InterPro" id="IPR008271">
    <property type="entry name" value="Ser/Thr_kinase_AS"/>
</dbReference>
<dbReference type="PROSITE" id="PS00108">
    <property type="entry name" value="PROTEIN_KINASE_ST"/>
    <property type="match status" value="1"/>
</dbReference>
<accession>A0AAE7MLA4</accession>
<dbReference type="InterPro" id="IPR000719">
    <property type="entry name" value="Prot_kinase_dom"/>
</dbReference>
<gene>
    <name evidence="2" type="primary">pk-1</name>
    <name evidence="2" type="ORF">H4Q86_003</name>
</gene>
<evidence type="ECO:0000313" key="3">
    <source>
        <dbReference type="Proteomes" id="UP000829694"/>
    </source>
</evidence>
<dbReference type="GeneID" id="80539367"/>
<dbReference type="SUPFAM" id="SSF56112">
    <property type="entry name" value="Protein kinase-like (PK-like)"/>
    <property type="match status" value="1"/>
</dbReference>
<reference evidence="2" key="1">
    <citation type="journal article" date="2020" name="Viruses">
        <title>Genome Analysis of a Novel Clade b Betabaculovirus Isolated from the Legume Pest Matsumuraeses phaseoli (Lepidoptera: Tortricidae).</title>
        <authorList>
            <person name="Shu R."/>
            <person name="Meng Q."/>
            <person name="Miao L."/>
            <person name="Liang H."/>
            <person name="Chen J."/>
            <person name="Xu Y."/>
            <person name="Cheng L."/>
            <person name="Jin W."/>
            <person name="Qin Q."/>
            <person name="Zhang H."/>
        </authorList>
    </citation>
    <scope>NUCLEOTIDE SEQUENCE</scope>
    <source>
        <strain evidence="2">IOZ01</strain>
    </source>
</reference>
<dbReference type="Gene3D" id="1.10.510.10">
    <property type="entry name" value="Transferase(Phosphotransferase) domain 1"/>
    <property type="match status" value="1"/>
</dbReference>